<name>A0ABD3S1Y2_9LAMI</name>
<gene>
    <name evidence="1" type="ORF">ACJIZ3_004345</name>
</gene>
<keyword evidence="2" id="KW-1185">Reference proteome</keyword>
<organism evidence="1 2">
    <name type="scientific">Penstemon smallii</name>
    <dbReference type="NCBI Taxonomy" id="265156"/>
    <lineage>
        <taxon>Eukaryota</taxon>
        <taxon>Viridiplantae</taxon>
        <taxon>Streptophyta</taxon>
        <taxon>Embryophyta</taxon>
        <taxon>Tracheophyta</taxon>
        <taxon>Spermatophyta</taxon>
        <taxon>Magnoliopsida</taxon>
        <taxon>eudicotyledons</taxon>
        <taxon>Gunneridae</taxon>
        <taxon>Pentapetalae</taxon>
        <taxon>asterids</taxon>
        <taxon>lamiids</taxon>
        <taxon>Lamiales</taxon>
        <taxon>Plantaginaceae</taxon>
        <taxon>Cheloneae</taxon>
        <taxon>Penstemon</taxon>
    </lineage>
</organism>
<accession>A0ABD3S1Y2</accession>
<evidence type="ECO:0000313" key="1">
    <source>
        <dbReference type="EMBL" id="KAL3818440.1"/>
    </source>
</evidence>
<proteinExistence type="predicted"/>
<comment type="caution">
    <text evidence="1">The sequence shown here is derived from an EMBL/GenBank/DDBJ whole genome shotgun (WGS) entry which is preliminary data.</text>
</comment>
<reference evidence="1 2" key="1">
    <citation type="submission" date="2024-12" db="EMBL/GenBank/DDBJ databases">
        <title>The unique morphological basis and parallel evolutionary history of personate flowers in Penstemon.</title>
        <authorList>
            <person name="Depatie T.H."/>
            <person name="Wessinger C.A."/>
        </authorList>
    </citation>
    <scope>NUCLEOTIDE SEQUENCE [LARGE SCALE GENOMIC DNA]</scope>
    <source>
        <strain evidence="1">WTNN_2</strain>
        <tissue evidence="1">Leaf</tissue>
    </source>
</reference>
<sequence length="118" mass="13208">MKQGRSTSYMLEILALNSYSLPSQRSRSASSKSFFFGESGDVLLDTSLGEGLDWLLDGELRTYVLCIFYELFSIDFQLETIRLRCICFQIGATLEGHKFSRVLQVIGAGFDPVGECCL</sequence>
<evidence type="ECO:0000313" key="2">
    <source>
        <dbReference type="Proteomes" id="UP001634393"/>
    </source>
</evidence>
<dbReference type="AlphaFoldDB" id="A0ABD3S1Y2"/>
<dbReference type="Proteomes" id="UP001634393">
    <property type="component" value="Unassembled WGS sequence"/>
</dbReference>
<dbReference type="EMBL" id="JBJXBP010000007">
    <property type="protein sequence ID" value="KAL3818440.1"/>
    <property type="molecule type" value="Genomic_DNA"/>
</dbReference>
<protein>
    <submittedName>
        <fullName evidence="1">Uncharacterized protein</fullName>
    </submittedName>
</protein>